<protein>
    <submittedName>
        <fullName evidence="1">Uncharacterized protein</fullName>
    </submittedName>
</protein>
<organism evidence="1 2">
    <name type="scientific">Kribbella alba</name>
    <dbReference type="NCBI Taxonomy" id="190197"/>
    <lineage>
        <taxon>Bacteria</taxon>
        <taxon>Bacillati</taxon>
        <taxon>Actinomycetota</taxon>
        <taxon>Actinomycetes</taxon>
        <taxon>Propionibacteriales</taxon>
        <taxon>Kribbellaceae</taxon>
        <taxon>Kribbella</taxon>
    </lineage>
</organism>
<name>A0ABN2F9C5_9ACTN</name>
<dbReference type="Proteomes" id="UP001501319">
    <property type="component" value="Unassembled WGS sequence"/>
</dbReference>
<proteinExistence type="predicted"/>
<accession>A0ABN2F9C5</accession>
<reference evidence="1 2" key="1">
    <citation type="journal article" date="2019" name="Int. J. Syst. Evol. Microbiol.">
        <title>The Global Catalogue of Microorganisms (GCM) 10K type strain sequencing project: providing services to taxonomists for standard genome sequencing and annotation.</title>
        <authorList>
            <consortium name="The Broad Institute Genomics Platform"/>
            <consortium name="The Broad Institute Genome Sequencing Center for Infectious Disease"/>
            <person name="Wu L."/>
            <person name="Ma J."/>
        </authorList>
    </citation>
    <scope>NUCLEOTIDE SEQUENCE [LARGE SCALE GENOMIC DNA]</scope>
    <source>
        <strain evidence="1 2">JCM 14306</strain>
    </source>
</reference>
<dbReference type="RefSeq" id="WP_344111501.1">
    <property type="nucleotide sequence ID" value="NZ_BAAANE010000004.1"/>
</dbReference>
<sequence length="280" mass="30592">MDTDQGTWVLRRFSESLHGATILTLHCDSSRPGRSFGADVVDQLSSDGLLGHVLWSTRCTPGDVSAAVFQSLRDTGLFLVRLDLSGIPADPLRLRELLVAVQTLRRAGILVEYDLDLFGRSPRFAKVRERLAMLQVIVADGSTPAVFSIPADGAVCSPWVDTYRRRLGEALEPWLGEQGLADQLAEAWTEIVVAERLLLGLRGVAAHRIALQRLTLRINTELLNLVSNSAREFETAGETTLLSPGVITPRATALTDSMVALRNRFLCNNAPVLLAGTLQR</sequence>
<evidence type="ECO:0000313" key="2">
    <source>
        <dbReference type="Proteomes" id="UP001501319"/>
    </source>
</evidence>
<keyword evidence="2" id="KW-1185">Reference proteome</keyword>
<gene>
    <name evidence="1" type="ORF">GCM10009744_26650</name>
</gene>
<dbReference type="EMBL" id="BAAANE010000004">
    <property type="protein sequence ID" value="GAA1636280.1"/>
    <property type="molecule type" value="Genomic_DNA"/>
</dbReference>
<evidence type="ECO:0000313" key="1">
    <source>
        <dbReference type="EMBL" id="GAA1636280.1"/>
    </source>
</evidence>
<comment type="caution">
    <text evidence="1">The sequence shown here is derived from an EMBL/GenBank/DDBJ whole genome shotgun (WGS) entry which is preliminary data.</text>
</comment>